<reference evidence="2 3" key="1">
    <citation type="submission" date="2015-09" db="EMBL/GenBank/DDBJ databases">
        <title>Sorangium comparison.</title>
        <authorList>
            <person name="Zaburannyi N."/>
            <person name="Bunk B."/>
            <person name="Overmann J."/>
            <person name="Mueller R."/>
        </authorList>
    </citation>
    <scope>NUCLEOTIDE SEQUENCE [LARGE SCALE GENOMIC DNA]</scope>
    <source>
        <strain evidence="2 3">So ce26</strain>
    </source>
</reference>
<dbReference type="Proteomes" id="UP000238348">
    <property type="component" value="Chromosome"/>
</dbReference>
<evidence type="ECO:0000313" key="3">
    <source>
        <dbReference type="Proteomes" id="UP000238348"/>
    </source>
</evidence>
<dbReference type="EMBL" id="CP012673">
    <property type="protein sequence ID" value="AUX43847.1"/>
    <property type="molecule type" value="Genomic_DNA"/>
</dbReference>
<dbReference type="CDD" id="cd04301">
    <property type="entry name" value="NAT_SF"/>
    <property type="match status" value="1"/>
</dbReference>
<proteinExistence type="predicted"/>
<protein>
    <recommendedName>
        <fullName evidence="1">N-acetyltransferase domain-containing protein</fullName>
    </recommendedName>
</protein>
<dbReference type="Pfam" id="PF00583">
    <property type="entry name" value="Acetyltransf_1"/>
    <property type="match status" value="1"/>
</dbReference>
<dbReference type="SUPFAM" id="SSF55729">
    <property type="entry name" value="Acyl-CoA N-acyltransferases (Nat)"/>
    <property type="match status" value="1"/>
</dbReference>
<evidence type="ECO:0000259" key="1">
    <source>
        <dbReference type="PROSITE" id="PS51186"/>
    </source>
</evidence>
<organism evidence="2 3">
    <name type="scientific">Sorangium cellulosum</name>
    <name type="common">Polyangium cellulosum</name>
    <dbReference type="NCBI Taxonomy" id="56"/>
    <lineage>
        <taxon>Bacteria</taxon>
        <taxon>Pseudomonadati</taxon>
        <taxon>Myxococcota</taxon>
        <taxon>Polyangia</taxon>
        <taxon>Polyangiales</taxon>
        <taxon>Polyangiaceae</taxon>
        <taxon>Sorangium</taxon>
    </lineage>
</organism>
<name>A0A2L0EX27_SORCE</name>
<sequence>MTTPIAIAAAGPEHLAGLDALFEAAGSPCYCRYYHFGGTNNEWLARCSDGQGDNRREFAEALAAHRDEARGVVALAPEVVGWLKVAPAAAVAKAYERRLYKGLPCFAGDRQGVFLIGCAVVHPDHRRRGVATALVAGAVELAPAWGARALEALPRRSREPVRDDELWTGPVSAFTQNGFVEVHPFEPYPVLRRTL</sequence>
<dbReference type="PROSITE" id="PS51186">
    <property type="entry name" value="GNAT"/>
    <property type="match status" value="1"/>
</dbReference>
<dbReference type="OrthoDB" id="8894819at2"/>
<dbReference type="InterPro" id="IPR000182">
    <property type="entry name" value="GNAT_dom"/>
</dbReference>
<dbReference type="InterPro" id="IPR016181">
    <property type="entry name" value="Acyl_CoA_acyltransferase"/>
</dbReference>
<gene>
    <name evidence="2" type="ORF">SOCE26_053030</name>
</gene>
<dbReference type="GO" id="GO:0016747">
    <property type="term" value="F:acyltransferase activity, transferring groups other than amino-acyl groups"/>
    <property type="evidence" value="ECO:0007669"/>
    <property type="project" value="InterPro"/>
</dbReference>
<dbReference type="Gene3D" id="3.40.630.30">
    <property type="match status" value="1"/>
</dbReference>
<evidence type="ECO:0000313" key="2">
    <source>
        <dbReference type="EMBL" id="AUX43847.1"/>
    </source>
</evidence>
<dbReference type="AlphaFoldDB" id="A0A2L0EX27"/>
<dbReference type="RefSeq" id="WP_104982466.1">
    <property type="nucleotide sequence ID" value="NZ_CP012673.1"/>
</dbReference>
<feature type="domain" description="N-acetyltransferase" evidence="1">
    <location>
        <begin position="5"/>
        <end position="195"/>
    </location>
</feature>
<accession>A0A2L0EX27</accession>